<dbReference type="Gene3D" id="1.10.150.690">
    <property type="entry name" value="DUF2063"/>
    <property type="match status" value="1"/>
</dbReference>
<evidence type="ECO:0000313" key="3">
    <source>
        <dbReference type="Proteomes" id="UP000648984"/>
    </source>
</evidence>
<proteinExistence type="predicted"/>
<feature type="domain" description="Putative DNA-binding" evidence="1">
    <location>
        <begin position="4"/>
        <end position="94"/>
    </location>
</feature>
<comment type="caution">
    <text evidence="2">The sequence shown here is derived from an EMBL/GenBank/DDBJ whole genome shotgun (WGS) entry which is preliminary data.</text>
</comment>
<dbReference type="Proteomes" id="UP000648984">
    <property type="component" value="Unassembled WGS sequence"/>
</dbReference>
<dbReference type="InterPro" id="IPR018640">
    <property type="entry name" value="DUF2063"/>
</dbReference>
<accession>A0ABX1Q4E7</accession>
<keyword evidence="3" id="KW-1185">Reference proteome</keyword>
<sequence>MSAQARFTDALLDPALPCPEGLMTWNGSDLALRFAVYRNNVVVSLVDALADTFPVTRELVGDEFFRAMAQVFVRTYPPRSRVLAGFGRDFPDFVETFPPAAPLPYLADVARLEMLRVQAYHAADVPPLVPAAIAGMLAEPRQLPALRIGCHPSAAILRSSHAVFSLWAAHQGRVCLSAVNPALPETVLVVRVGLDVQTIQLRPAVGLFIAHMMRGTNLATAVDAASADDSGFDLGEALAMLLRWQLITALHTGDHAHEHPY</sequence>
<dbReference type="EMBL" id="WTVQ01000001">
    <property type="protein sequence ID" value="NMG73238.1"/>
    <property type="molecule type" value="Genomic_DNA"/>
</dbReference>
<organism evidence="2 3">
    <name type="scientific">Aromatoleum diolicum</name>
    <dbReference type="NCBI Taxonomy" id="75796"/>
    <lineage>
        <taxon>Bacteria</taxon>
        <taxon>Pseudomonadati</taxon>
        <taxon>Pseudomonadota</taxon>
        <taxon>Betaproteobacteria</taxon>
        <taxon>Rhodocyclales</taxon>
        <taxon>Rhodocyclaceae</taxon>
        <taxon>Aromatoleum</taxon>
    </lineage>
</organism>
<reference evidence="2 3" key="1">
    <citation type="submission" date="2019-12" db="EMBL/GenBank/DDBJ databases">
        <title>Comparative genomics gives insights into the taxonomy of the Azoarcus-Aromatoleum group and reveals separate origins of nif in the plant-associated Azoarcus and non-plant-associated Aromatoleum sub-groups.</title>
        <authorList>
            <person name="Lafos M."/>
            <person name="Maluk M."/>
            <person name="Batista M."/>
            <person name="Junghare M."/>
            <person name="Carmona M."/>
            <person name="Faoro H."/>
            <person name="Cruz L.M."/>
            <person name="Battistoni F."/>
            <person name="De Souza E."/>
            <person name="Pedrosa F."/>
            <person name="Chen W.-M."/>
            <person name="Poole P.S."/>
            <person name="Dixon R.A."/>
            <person name="James E.K."/>
        </authorList>
    </citation>
    <scope>NUCLEOTIDE SEQUENCE [LARGE SCALE GENOMIC DNA]</scope>
    <source>
        <strain evidence="2 3">22Lin</strain>
    </source>
</reference>
<dbReference type="Pfam" id="PF09836">
    <property type="entry name" value="DUF2063"/>
    <property type="match status" value="1"/>
</dbReference>
<evidence type="ECO:0000313" key="2">
    <source>
        <dbReference type="EMBL" id="NMG73238.1"/>
    </source>
</evidence>
<dbReference type="RefSeq" id="WP_169258394.1">
    <property type="nucleotide sequence ID" value="NZ_WTVQ01000001.1"/>
</dbReference>
<dbReference type="InterPro" id="IPR044922">
    <property type="entry name" value="DUF2063_N_sf"/>
</dbReference>
<protein>
    <submittedName>
        <fullName evidence="2">DUF2063 domain-containing protein</fullName>
    </submittedName>
</protein>
<gene>
    <name evidence="2" type="ORF">GPA25_00535</name>
</gene>
<name>A0ABX1Q4E7_9RHOO</name>
<evidence type="ECO:0000259" key="1">
    <source>
        <dbReference type="Pfam" id="PF09836"/>
    </source>
</evidence>